<keyword evidence="3" id="KW-1185">Reference proteome</keyword>
<evidence type="ECO:0000313" key="2">
    <source>
        <dbReference type="EMBL" id="MDR7149005.1"/>
    </source>
</evidence>
<dbReference type="PIRSF" id="PIRSF003230">
    <property type="entry name" value="YbgC"/>
    <property type="match status" value="1"/>
</dbReference>
<dbReference type="SUPFAM" id="SSF54637">
    <property type="entry name" value="Thioesterase/thiol ester dehydrase-isomerase"/>
    <property type="match status" value="1"/>
</dbReference>
<accession>A0ABU1WI96</accession>
<name>A0ABU1WI96_9BURK</name>
<keyword evidence="1 2" id="KW-0378">Hydrolase</keyword>
<comment type="caution">
    <text evidence="2">The sequence shown here is derived from an EMBL/GenBank/DDBJ whole genome shotgun (WGS) entry which is preliminary data.</text>
</comment>
<proteinExistence type="predicted"/>
<dbReference type="EC" id="3.1.2.23" evidence="2"/>
<sequence>MTKTVVYEVEVMFGDCDPAGIVFYPNFSKWMDASSLNFFRQCGVPPWRELLRTRGIVGTPLVEAHVRFFRPASYGDRLQVHTHVGEWRHKVFIHQHTIRRGDELICEGSETRAFVIHPPDEPDRIKAIPVPADVRALCTDDQ</sequence>
<organism evidence="2 3">
    <name type="scientific">Hydrogenophaga palleronii</name>
    <dbReference type="NCBI Taxonomy" id="65655"/>
    <lineage>
        <taxon>Bacteria</taxon>
        <taxon>Pseudomonadati</taxon>
        <taxon>Pseudomonadota</taxon>
        <taxon>Betaproteobacteria</taxon>
        <taxon>Burkholderiales</taxon>
        <taxon>Comamonadaceae</taxon>
        <taxon>Hydrogenophaga</taxon>
    </lineage>
</organism>
<dbReference type="Gene3D" id="3.10.129.10">
    <property type="entry name" value="Hotdog Thioesterase"/>
    <property type="match status" value="1"/>
</dbReference>
<dbReference type="EMBL" id="JAVDWU010000002">
    <property type="protein sequence ID" value="MDR7149005.1"/>
    <property type="molecule type" value="Genomic_DNA"/>
</dbReference>
<dbReference type="Pfam" id="PF13279">
    <property type="entry name" value="4HBT_2"/>
    <property type="match status" value="1"/>
</dbReference>
<evidence type="ECO:0000256" key="1">
    <source>
        <dbReference type="ARBA" id="ARBA00022801"/>
    </source>
</evidence>
<dbReference type="GO" id="GO:0018739">
    <property type="term" value="F:4-hydroxybenzoyl-CoA thioesterase activity"/>
    <property type="evidence" value="ECO:0007669"/>
    <property type="project" value="UniProtKB-EC"/>
</dbReference>
<dbReference type="InterPro" id="IPR029069">
    <property type="entry name" value="HotDog_dom_sf"/>
</dbReference>
<dbReference type="InterPro" id="IPR006684">
    <property type="entry name" value="YbgC/YbaW"/>
</dbReference>
<reference evidence="2 3" key="1">
    <citation type="submission" date="2023-07" db="EMBL/GenBank/DDBJ databases">
        <title>Sorghum-associated microbial communities from plants grown in Nebraska, USA.</title>
        <authorList>
            <person name="Schachtman D."/>
        </authorList>
    </citation>
    <scope>NUCLEOTIDE SEQUENCE [LARGE SCALE GENOMIC DNA]</scope>
    <source>
        <strain evidence="2 3">4249</strain>
    </source>
</reference>
<gene>
    <name evidence="2" type="ORF">J2W49_000954</name>
</gene>
<dbReference type="Proteomes" id="UP001265700">
    <property type="component" value="Unassembled WGS sequence"/>
</dbReference>
<dbReference type="CDD" id="cd00586">
    <property type="entry name" value="4HBT"/>
    <property type="match status" value="1"/>
</dbReference>
<protein>
    <submittedName>
        <fullName evidence="2">4-hydroxybenzoyl-CoA thioesterase</fullName>
        <ecNumber evidence="2">3.1.2.23</ecNumber>
    </submittedName>
</protein>
<evidence type="ECO:0000313" key="3">
    <source>
        <dbReference type="Proteomes" id="UP001265700"/>
    </source>
</evidence>
<dbReference type="RefSeq" id="WP_310312298.1">
    <property type="nucleotide sequence ID" value="NZ_JAVDWU010000002.1"/>
</dbReference>